<protein>
    <submittedName>
        <fullName evidence="1">Uncharacterized protein</fullName>
    </submittedName>
</protein>
<sequence length="154" mass="17143">MADIHISDFHKDAARALNLLYSSFPRKLTLFVEDIAGPDSPDEFGLHSPRHMACLSTLLWLADEGYIRYDDTIRQEAIDQATLTHRGFVLLSSLISCRSRLSNQATHINAQLEPMLENGDIEGDFAPAIDLVRAALKGKSSNAIDAIMQILLHR</sequence>
<dbReference type="Proteomes" id="UP001273505">
    <property type="component" value="Unassembled WGS sequence"/>
</dbReference>
<keyword evidence="2" id="KW-1185">Reference proteome</keyword>
<organism evidence="1 2">
    <name type="scientific">Gilvimarinus gilvus</name>
    <dbReference type="NCBI Taxonomy" id="3058038"/>
    <lineage>
        <taxon>Bacteria</taxon>
        <taxon>Pseudomonadati</taxon>
        <taxon>Pseudomonadota</taxon>
        <taxon>Gammaproteobacteria</taxon>
        <taxon>Cellvibrionales</taxon>
        <taxon>Cellvibrionaceae</taxon>
        <taxon>Gilvimarinus</taxon>
    </lineage>
</organism>
<evidence type="ECO:0000313" key="2">
    <source>
        <dbReference type="Proteomes" id="UP001273505"/>
    </source>
</evidence>
<comment type="caution">
    <text evidence="1">The sequence shown here is derived from an EMBL/GenBank/DDBJ whole genome shotgun (WGS) entry which is preliminary data.</text>
</comment>
<proteinExistence type="predicted"/>
<reference evidence="1 2" key="1">
    <citation type="submission" date="2023-11" db="EMBL/GenBank/DDBJ databases">
        <title>Gilvimarinus fulvus sp. nov., isolated from the surface of Kelp.</title>
        <authorList>
            <person name="Sun Y.Y."/>
            <person name="Gong Y."/>
            <person name="Du Z.J."/>
        </authorList>
    </citation>
    <scope>NUCLEOTIDE SEQUENCE [LARGE SCALE GENOMIC DNA]</scope>
    <source>
        <strain evidence="1 2">SDUM040013</strain>
    </source>
</reference>
<accession>A0ABU4S5Y6</accession>
<dbReference type="EMBL" id="JAXAFO010000048">
    <property type="protein sequence ID" value="MDX6851318.1"/>
    <property type="molecule type" value="Genomic_DNA"/>
</dbReference>
<evidence type="ECO:0000313" key="1">
    <source>
        <dbReference type="EMBL" id="MDX6851318.1"/>
    </source>
</evidence>
<dbReference type="RefSeq" id="WP_302721649.1">
    <property type="nucleotide sequence ID" value="NZ_JAULRU010000362.1"/>
</dbReference>
<gene>
    <name evidence="1" type="ORF">SCD92_18210</name>
</gene>
<name>A0ABU4S5Y6_9GAMM</name>